<accession>A0ABR9V0P0</accession>
<dbReference type="Proteomes" id="UP000651156">
    <property type="component" value="Unassembled WGS sequence"/>
</dbReference>
<gene>
    <name evidence="2" type="ORF">IQ230_22515</name>
</gene>
<dbReference type="SUPFAM" id="SSF140931">
    <property type="entry name" value="Fic-like"/>
    <property type="match status" value="1"/>
</dbReference>
<dbReference type="PANTHER" id="PTHR39426">
    <property type="entry name" value="HOMOLOGY TO DEATH-ON-CURING PROTEIN OF PHAGE P1"/>
    <property type="match status" value="1"/>
</dbReference>
<proteinExistence type="predicted"/>
<evidence type="ECO:0000259" key="1">
    <source>
        <dbReference type="PROSITE" id="PS51459"/>
    </source>
</evidence>
<organism evidence="2 3">
    <name type="scientific">Gloeocapsopsis crepidinum LEGE 06123</name>
    <dbReference type="NCBI Taxonomy" id="588587"/>
    <lineage>
        <taxon>Bacteria</taxon>
        <taxon>Bacillati</taxon>
        <taxon>Cyanobacteriota</taxon>
        <taxon>Cyanophyceae</taxon>
        <taxon>Oscillatoriophycideae</taxon>
        <taxon>Chroococcales</taxon>
        <taxon>Chroococcaceae</taxon>
        <taxon>Gloeocapsopsis</taxon>
    </lineage>
</organism>
<dbReference type="RefSeq" id="WP_193934469.1">
    <property type="nucleotide sequence ID" value="NZ_CAWPMZ010000121.1"/>
</dbReference>
<keyword evidence="3" id="KW-1185">Reference proteome</keyword>
<evidence type="ECO:0000313" key="2">
    <source>
        <dbReference type="EMBL" id="MBE9193073.1"/>
    </source>
</evidence>
<sequence>MNIEWLSFDDVILMHNDQIRLHGGSTGVRDCGGLEATINRPQALKYYKPETSVFQLAACYATLAKAHCFIDGNKRTAAEMALVFLYLNGYRSTIEEVDLVEIFVEFVIGNITEEELAFIFEENCVELT</sequence>
<name>A0ABR9V0P0_9CHRO</name>
<dbReference type="InterPro" id="IPR036597">
    <property type="entry name" value="Fido-like_dom_sf"/>
</dbReference>
<dbReference type="EMBL" id="JADEWN010000076">
    <property type="protein sequence ID" value="MBE9193073.1"/>
    <property type="molecule type" value="Genomic_DNA"/>
</dbReference>
<dbReference type="InterPro" id="IPR006440">
    <property type="entry name" value="Doc"/>
</dbReference>
<dbReference type="InterPro" id="IPR003812">
    <property type="entry name" value="Fido"/>
</dbReference>
<evidence type="ECO:0000313" key="3">
    <source>
        <dbReference type="Proteomes" id="UP000651156"/>
    </source>
</evidence>
<feature type="domain" description="Fido" evidence="1">
    <location>
        <begin position="6"/>
        <end position="121"/>
    </location>
</feature>
<dbReference type="PANTHER" id="PTHR39426:SF1">
    <property type="entry name" value="HOMOLOGY TO DEATH-ON-CURING PROTEIN OF PHAGE P1"/>
    <property type="match status" value="1"/>
</dbReference>
<comment type="caution">
    <text evidence="2">The sequence shown here is derived from an EMBL/GenBank/DDBJ whole genome shotgun (WGS) entry which is preliminary data.</text>
</comment>
<dbReference type="Pfam" id="PF02661">
    <property type="entry name" value="Fic"/>
    <property type="match status" value="1"/>
</dbReference>
<dbReference type="PROSITE" id="PS51459">
    <property type="entry name" value="FIDO"/>
    <property type="match status" value="1"/>
</dbReference>
<dbReference type="NCBIfam" id="TIGR01550">
    <property type="entry name" value="DOC_P1"/>
    <property type="match status" value="1"/>
</dbReference>
<reference evidence="2 3" key="1">
    <citation type="submission" date="2020-10" db="EMBL/GenBank/DDBJ databases">
        <authorList>
            <person name="Castelo-Branco R."/>
            <person name="Eusebio N."/>
            <person name="Adriana R."/>
            <person name="Vieira A."/>
            <person name="Brugerolle De Fraissinette N."/>
            <person name="Rezende De Castro R."/>
            <person name="Schneider M.P."/>
            <person name="Vasconcelos V."/>
            <person name="Leao P.N."/>
        </authorList>
    </citation>
    <scope>NUCLEOTIDE SEQUENCE [LARGE SCALE GENOMIC DNA]</scope>
    <source>
        <strain evidence="2 3">LEGE 06123</strain>
    </source>
</reference>
<protein>
    <submittedName>
        <fullName evidence="2">Type II toxin-antitoxin system death-on-curing family toxin</fullName>
    </submittedName>
</protein>
<dbReference type="PIRSF" id="PIRSF018297">
    <property type="entry name" value="Doc"/>
    <property type="match status" value="1"/>
</dbReference>
<dbReference type="InterPro" id="IPR053737">
    <property type="entry name" value="Type_II_TA_Toxin"/>
</dbReference>
<dbReference type="Gene3D" id="1.20.120.1870">
    <property type="entry name" value="Fic/DOC protein, Fido domain"/>
    <property type="match status" value="1"/>
</dbReference>